<comment type="subcellular location">
    <subcellularLocation>
        <location evidence="1">Nucleus</location>
    </subcellularLocation>
</comment>
<evidence type="ECO:0000259" key="8">
    <source>
        <dbReference type="PROSITE" id="PS50157"/>
    </source>
</evidence>
<keyword evidence="6" id="KW-0539">Nucleus</keyword>
<organism evidence="9 10">
    <name type="scientific">Meganyctiphanes norvegica</name>
    <name type="common">Northern krill</name>
    <name type="synonym">Thysanopoda norvegica</name>
    <dbReference type="NCBI Taxonomy" id="48144"/>
    <lineage>
        <taxon>Eukaryota</taxon>
        <taxon>Metazoa</taxon>
        <taxon>Ecdysozoa</taxon>
        <taxon>Arthropoda</taxon>
        <taxon>Crustacea</taxon>
        <taxon>Multicrustacea</taxon>
        <taxon>Malacostraca</taxon>
        <taxon>Eumalacostraca</taxon>
        <taxon>Eucarida</taxon>
        <taxon>Euphausiacea</taxon>
        <taxon>Euphausiidae</taxon>
        <taxon>Meganyctiphanes</taxon>
    </lineage>
</organism>
<dbReference type="GO" id="GO:0000978">
    <property type="term" value="F:RNA polymerase II cis-regulatory region sequence-specific DNA binding"/>
    <property type="evidence" value="ECO:0007669"/>
    <property type="project" value="TreeGrafter"/>
</dbReference>
<dbReference type="PANTHER" id="PTHR14003:SF23">
    <property type="entry name" value="ZINC FINGER PROTEIN 143"/>
    <property type="match status" value="1"/>
</dbReference>
<dbReference type="SUPFAM" id="SSF57667">
    <property type="entry name" value="beta-beta-alpha zinc fingers"/>
    <property type="match status" value="2"/>
</dbReference>
<proteinExistence type="predicted"/>
<dbReference type="FunFam" id="3.30.160.60:FF:000953">
    <property type="entry name" value="Zinc finger protein 691"/>
    <property type="match status" value="2"/>
</dbReference>
<dbReference type="GO" id="GO:0008270">
    <property type="term" value="F:zinc ion binding"/>
    <property type="evidence" value="ECO:0007669"/>
    <property type="project" value="UniProtKB-KW"/>
</dbReference>
<keyword evidence="3" id="KW-0677">Repeat</keyword>
<evidence type="ECO:0000313" key="9">
    <source>
        <dbReference type="EMBL" id="CAL4110924.1"/>
    </source>
</evidence>
<gene>
    <name evidence="9" type="ORF">MNOR_LOCUS19508</name>
</gene>
<dbReference type="GO" id="GO:0000981">
    <property type="term" value="F:DNA-binding transcription factor activity, RNA polymerase II-specific"/>
    <property type="evidence" value="ECO:0007669"/>
    <property type="project" value="TreeGrafter"/>
</dbReference>
<dbReference type="PANTHER" id="PTHR14003">
    <property type="entry name" value="TRANSCRIPTIONAL REPRESSOR PROTEIN YY"/>
    <property type="match status" value="1"/>
</dbReference>
<dbReference type="Pfam" id="PF13465">
    <property type="entry name" value="zf-H2C2_2"/>
    <property type="match status" value="1"/>
</dbReference>
<keyword evidence="2" id="KW-0479">Metal-binding</keyword>
<evidence type="ECO:0000256" key="5">
    <source>
        <dbReference type="ARBA" id="ARBA00022833"/>
    </source>
</evidence>
<dbReference type="Pfam" id="PF00096">
    <property type="entry name" value="zf-C2H2"/>
    <property type="match status" value="2"/>
</dbReference>
<keyword evidence="5" id="KW-0862">Zinc</keyword>
<dbReference type="InterPro" id="IPR013087">
    <property type="entry name" value="Znf_C2H2_type"/>
</dbReference>
<feature type="domain" description="C2H2-type" evidence="8">
    <location>
        <begin position="97"/>
        <end position="124"/>
    </location>
</feature>
<comment type="caution">
    <text evidence="9">The sequence shown here is derived from an EMBL/GenBank/DDBJ whole genome shotgun (WGS) entry which is preliminary data.</text>
</comment>
<evidence type="ECO:0000256" key="3">
    <source>
        <dbReference type="ARBA" id="ARBA00022737"/>
    </source>
</evidence>
<keyword evidence="4 7" id="KW-0863">Zinc-finger</keyword>
<evidence type="ECO:0000256" key="7">
    <source>
        <dbReference type="PROSITE-ProRule" id="PRU00042"/>
    </source>
</evidence>
<dbReference type="GO" id="GO:0031519">
    <property type="term" value="C:PcG protein complex"/>
    <property type="evidence" value="ECO:0007669"/>
    <property type="project" value="TreeGrafter"/>
</dbReference>
<feature type="domain" description="C2H2-type" evidence="8">
    <location>
        <begin position="153"/>
        <end position="180"/>
    </location>
</feature>
<protein>
    <recommendedName>
        <fullName evidence="8">C2H2-type domain-containing protein</fullName>
    </recommendedName>
</protein>
<dbReference type="PROSITE" id="PS50157">
    <property type="entry name" value="ZINC_FINGER_C2H2_2"/>
    <property type="match status" value="4"/>
</dbReference>
<keyword evidence="10" id="KW-1185">Reference proteome</keyword>
<dbReference type="SMART" id="SM00355">
    <property type="entry name" value="ZnF_C2H2"/>
    <property type="match status" value="4"/>
</dbReference>
<dbReference type="GO" id="GO:0000785">
    <property type="term" value="C:chromatin"/>
    <property type="evidence" value="ECO:0007669"/>
    <property type="project" value="TreeGrafter"/>
</dbReference>
<evidence type="ECO:0000256" key="1">
    <source>
        <dbReference type="ARBA" id="ARBA00004123"/>
    </source>
</evidence>
<feature type="domain" description="C2H2-type" evidence="8">
    <location>
        <begin position="69"/>
        <end position="96"/>
    </location>
</feature>
<reference evidence="9 10" key="1">
    <citation type="submission" date="2024-05" db="EMBL/GenBank/DDBJ databases">
        <authorList>
            <person name="Wallberg A."/>
        </authorList>
    </citation>
    <scope>NUCLEOTIDE SEQUENCE [LARGE SCALE GENOMIC DNA]</scope>
</reference>
<dbReference type="Proteomes" id="UP001497623">
    <property type="component" value="Unassembled WGS sequence"/>
</dbReference>
<dbReference type="EMBL" id="CAXKWB010014528">
    <property type="protein sequence ID" value="CAL4110924.1"/>
    <property type="molecule type" value="Genomic_DNA"/>
</dbReference>
<dbReference type="PROSITE" id="PS00028">
    <property type="entry name" value="ZINC_FINGER_C2H2_1"/>
    <property type="match status" value="4"/>
</dbReference>
<feature type="domain" description="C2H2-type" evidence="8">
    <location>
        <begin position="125"/>
        <end position="152"/>
    </location>
</feature>
<evidence type="ECO:0000256" key="4">
    <source>
        <dbReference type="ARBA" id="ARBA00022771"/>
    </source>
</evidence>
<evidence type="ECO:0000256" key="6">
    <source>
        <dbReference type="ARBA" id="ARBA00023242"/>
    </source>
</evidence>
<sequence length="184" mass="21751">MSKHIPHTLVEIQYHCYQFNKMNRSSEAEYTHCSMAAIADIDKVVKEEIEVHEDPVLNQEVEVSVKQEWECNQCDKSFLSNGILIRHQRTHSGEKPYQCKECDKAFSRNYKLIIHQRTHSGEKPYQCKQCDKAFSRNDNLIIHQRTHSGEKRYQCKQCDKTFSLKHNLIVHQRTHTGEKPYECN</sequence>
<dbReference type="GO" id="GO:0005667">
    <property type="term" value="C:transcription regulator complex"/>
    <property type="evidence" value="ECO:0007669"/>
    <property type="project" value="TreeGrafter"/>
</dbReference>
<evidence type="ECO:0000256" key="2">
    <source>
        <dbReference type="ARBA" id="ARBA00022723"/>
    </source>
</evidence>
<dbReference type="AlphaFoldDB" id="A0AAV2R389"/>
<evidence type="ECO:0000313" key="10">
    <source>
        <dbReference type="Proteomes" id="UP001497623"/>
    </source>
</evidence>
<accession>A0AAV2R389</accession>
<dbReference type="Gene3D" id="3.30.160.60">
    <property type="entry name" value="Classic Zinc Finger"/>
    <property type="match status" value="4"/>
</dbReference>
<dbReference type="FunFam" id="3.30.160.60:FF:000478">
    <property type="entry name" value="Zinc finger protein 133"/>
    <property type="match status" value="2"/>
</dbReference>
<name>A0AAV2R389_MEGNR</name>
<dbReference type="InterPro" id="IPR036236">
    <property type="entry name" value="Znf_C2H2_sf"/>
</dbReference>